<evidence type="ECO:0000256" key="1">
    <source>
        <dbReference type="ARBA" id="ARBA00023121"/>
    </source>
</evidence>
<keyword evidence="3" id="KW-1185">Reference proteome</keyword>
<dbReference type="SUPFAM" id="SSF82549">
    <property type="entry name" value="DAK1/DegV-like"/>
    <property type="match status" value="1"/>
</dbReference>
<protein>
    <submittedName>
        <fullName evidence="2">DegV family protein</fullName>
    </submittedName>
</protein>
<dbReference type="InterPro" id="IPR043168">
    <property type="entry name" value="DegV_C"/>
</dbReference>
<dbReference type="EMBL" id="CP129013">
    <property type="protein sequence ID" value="WLR43396.1"/>
    <property type="molecule type" value="Genomic_DNA"/>
</dbReference>
<gene>
    <name evidence="2" type="ORF">LC087_04240</name>
</gene>
<name>A0ABY9K0H2_9BACI</name>
<evidence type="ECO:0000313" key="2">
    <source>
        <dbReference type="EMBL" id="WLR43396.1"/>
    </source>
</evidence>
<proteinExistence type="predicted"/>
<dbReference type="Proteomes" id="UP001197974">
    <property type="component" value="Chromosome"/>
</dbReference>
<dbReference type="PANTHER" id="PTHR33434:SF2">
    <property type="entry name" value="FATTY ACID-BINDING PROTEIN TM_1468"/>
    <property type="match status" value="1"/>
</dbReference>
<dbReference type="PANTHER" id="PTHR33434">
    <property type="entry name" value="DEGV DOMAIN-CONTAINING PROTEIN DR_1986-RELATED"/>
    <property type="match status" value="1"/>
</dbReference>
<dbReference type="InterPro" id="IPR003797">
    <property type="entry name" value="DegV"/>
</dbReference>
<reference evidence="2 3" key="1">
    <citation type="submission" date="2023-06" db="EMBL/GenBank/DDBJ databases">
        <title>Five Gram-positive bacteria isolated from mangrove sediments in Shenzhen, Guangdong, China.</title>
        <authorList>
            <person name="Yu S."/>
            <person name="Zheng W."/>
            <person name="Huang Y."/>
        </authorList>
    </citation>
    <scope>NUCLEOTIDE SEQUENCE [LARGE SCALE GENOMIC DNA]</scope>
    <source>
        <strain evidence="2 3">SaN35-3</strain>
    </source>
</reference>
<dbReference type="RefSeq" id="WP_226539535.1">
    <property type="nucleotide sequence ID" value="NZ_CP129013.1"/>
</dbReference>
<dbReference type="Gene3D" id="3.40.50.10170">
    <property type="match status" value="1"/>
</dbReference>
<dbReference type="NCBIfam" id="TIGR00762">
    <property type="entry name" value="DegV"/>
    <property type="match status" value="1"/>
</dbReference>
<evidence type="ECO:0000313" key="3">
    <source>
        <dbReference type="Proteomes" id="UP001197974"/>
    </source>
</evidence>
<keyword evidence="1" id="KW-0446">Lipid-binding</keyword>
<dbReference type="InterPro" id="IPR050270">
    <property type="entry name" value="DegV_domain_contain"/>
</dbReference>
<dbReference type="Pfam" id="PF02645">
    <property type="entry name" value="DegV"/>
    <property type="match status" value="1"/>
</dbReference>
<sequence length="286" mass="31691">MFPISHKQPIAWITDSVACIPKEVAEKMNIHIIPVTIIHDGNVYKDGVDISAEQFYESIDGSSDLSTSQPSLGEFVSFYESLKDEYEIGIAVHISSKLSGTYNTSVQAAEIVGFPLLAIDSKTGVGGMYDLLMQGIKLQESGLNSSGIADTLSKMADKMKALLLIGNLEQFRKSGRLSNRQFFLGNLLNIKPIISVEDGLMLLKQKVRTMRKAEKKVLETIFEKIQNGTIASDIYIAHSACEQRALEWKKTLKEKYPNIKTRISMLSPSLGTHSGKGTIGVFWREK</sequence>
<accession>A0ABY9K0H2</accession>
<dbReference type="Gene3D" id="3.30.1180.10">
    <property type="match status" value="1"/>
</dbReference>
<organism evidence="2 3">
    <name type="scientific">Bacillus carboniphilus</name>
    <dbReference type="NCBI Taxonomy" id="86663"/>
    <lineage>
        <taxon>Bacteria</taxon>
        <taxon>Bacillati</taxon>
        <taxon>Bacillota</taxon>
        <taxon>Bacilli</taxon>
        <taxon>Bacillales</taxon>
        <taxon>Bacillaceae</taxon>
        <taxon>Bacillus</taxon>
    </lineage>
</organism>
<dbReference type="PROSITE" id="PS51482">
    <property type="entry name" value="DEGV"/>
    <property type="match status" value="1"/>
</dbReference>